<evidence type="ECO:0008006" key="3">
    <source>
        <dbReference type="Google" id="ProtNLM"/>
    </source>
</evidence>
<dbReference type="AlphaFoldDB" id="A0A918X779"/>
<gene>
    <name evidence="1" type="ORF">GCM10010334_76950</name>
</gene>
<name>A0A918X779_9ACTN</name>
<dbReference type="InterPro" id="IPR044925">
    <property type="entry name" value="His-Me_finger_sf"/>
</dbReference>
<proteinExistence type="predicted"/>
<dbReference type="SUPFAM" id="SSF54060">
    <property type="entry name" value="His-Me finger endonucleases"/>
    <property type="match status" value="1"/>
</dbReference>
<organism evidence="1 2">
    <name type="scientific">Streptomyces finlayi</name>
    <dbReference type="NCBI Taxonomy" id="67296"/>
    <lineage>
        <taxon>Bacteria</taxon>
        <taxon>Bacillati</taxon>
        <taxon>Actinomycetota</taxon>
        <taxon>Actinomycetes</taxon>
        <taxon>Kitasatosporales</taxon>
        <taxon>Streptomycetaceae</taxon>
        <taxon>Streptomyces</taxon>
    </lineage>
</organism>
<reference evidence="1" key="1">
    <citation type="journal article" date="2014" name="Int. J. Syst. Evol. Microbiol.">
        <title>Complete genome sequence of Corynebacterium casei LMG S-19264T (=DSM 44701T), isolated from a smear-ripened cheese.</title>
        <authorList>
            <consortium name="US DOE Joint Genome Institute (JGI-PGF)"/>
            <person name="Walter F."/>
            <person name="Albersmeier A."/>
            <person name="Kalinowski J."/>
            <person name="Ruckert C."/>
        </authorList>
    </citation>
    <scope>NUCLEOTIDE SEQUENCE</scope>
    <source>
        <strain evidence="1">JCM 4637</strain>
    </source>
</reference>
<comment type="caution">
    <text evidence="1">The sequence shown here is derived from an EMBL/GenBank/DDBJ whole genome shotgun (WGS) entry which is preliminary data.</text>
</comment>
<dbReference type="InterPro" id="IPR038563">
    <property type="entry name" value="Endonuclease_7_sf"/>
</dbReference>
<dbReference type="Proteomes" id="UP000638353">
    <property type="component" value="Unassembled WGS sequence"/>
</dbReference>
<dbReference type="EMBL" id="BMVC01000024">
    <property type="protein sequence ID" value="GHD16159.1"/>
    <property type="molecule type" value="Genomic_DNA"/>
</dbReference>
<dbReference type="Gene3D" id="3.40.1800.10">
    <property type="entry name" value="His-Me finger endonucleases"/>
    <property type="match status" value="1"/>
</dbReference>
<protein>
    <recommendedName>
        <fullName evidence="3">Recombination endonuclease VII</fullName>
    </recommendedName>
</protein>
<dbReference type="Pfam" id="PF02945">
    <property type="entry name" value="Endonuclease_7"/>
    <property type="match status" value="1"/>
</dbReference>
<evidence type="ECO:0000313" key="2">
    <source>
        <dbReference type="Proteomes" id="UP000638353"/>
    </source>
</evidence>
<reference evidence="1" key="2">
    <citation type="submission" date="2020-09" db="EMBL/GenBank/DDBJ databases">
        <authorList>
            <person name="Sun Q."/>
            <person name="Ohkuma M."/>
        </authorList>
    </citation>
    <scope>NUCLEOTIDE SEQUENCE</scope>
    <source>
        <strain evidence="1">JCM 4637</strain>
    </source>
</reference>
<accession>A0A918X779</accession>
<sequence length="354" mass="39649">MCKGSCGIPFANRRIMESCRISAPAPLQQAPDTRLREGLRRHGNRFYGAEMTLLPLPEPARPRVSSPSSRSRVPALASLMTPLLVARVLAAQRIIDRKYWNWCRGSGNYPCRNGTLDGVPACSRHLTSEELAAVDELRAGAARLVDRWLPHLPPACWFWPLPADQDPLPASTEDMLFTWQQSRCAICGRNGQRTRRTAPDALVLDHDHETGLVRGLLCYRCNKREGLQSPGEDGRYGNYRKLPPARQLGLTTRYSQALQLRVPGPRSGGPAADAYTRQKGTLRRVAPKLKKDLAAPVEGVDRQQQLLEEIQRTVEALVPVLHAKIEQVSRDHPQLPPQAEALVRWLTEFPREHT</sequence>
<dbReference type="InterPro" id="IPR004211">
    <property type="entry name" value="Endonuclease_7"/>
</dbReference>
<evidence type="ECO:0000313" key="1">
    <source>
        <dbReference type="EMBL" id="GHD16159.1"/>
    </source>
</evidence>